<sequence>MRFFPLEPLTALRVSLWEWQGKKKKMCGYAVC</sequence>
<accession>A0ABN0BTA8</accession>
<keyword evidence="2" id="KW-1185">Reference proteome</keyword>
<organism evidence="1 2">
    <name type="scientific">Bacteroides fragilis 3_1_12</name>
    <dbReference type="NCBI Taxonomy" id="457424"/>
    <lineage>
        <taxon>Bacteria</taxon>
        <taxon>Pseudomonadati</taxon>
        <taxon>Bacteroidota</taxon>
        <taxon>Bacteroidia</taxon>
        <taxon>Bacteroidales</taxon>
        <taxon>Bacteroidaceae</taxon>
        <taxon>Bacteroides</taxon>
    </lineage>
</organism>
<reference evidence="1 2" key="1">
    <citation type="submission" date="2008-12" db="EMBL/GenBank/DDBJ databases">
        <title>Annotation of Bacteroides fragilis strain 3_1_12.</title>
        <authorList>
            <consortium name="The Broad Institute Genome Sequencing Platform"/>
            <person name="Ward D."/>
            <person name="Young S.K."/>
            <person name="Kodira C.D."/>
            <person name="Zeng Q."/>
            <person name="Koehrsen M."/>
            <person name="Alvarado L."/>
            <person name="Berlin A."/>
            <person name="Borenstein D."/>
            <person name="Chen Z."/>
            <person name="Engels R."/>
            <person name="Freedman E."/>
            <person name="Gellesch M."/>
            <person name="Goldberg J."/>
            <person name="Griggs A."/>
            <person name="Gujja S."/>
            <person name="Heiman D."/>
            <person name="Hepburn T."/>
            <person name="Howarth C."/>
            <person name="Jen D."/>
            <person name="Larson L."/>
            <person name="Lewis B."/>
            <person name="Mehta T."/>
            <person name="Park D."/>
            <person name="Pearson M."/>
            <person name="Roberts A."/>
            <person name="Saif S."/>
            <person name="Shea T."/>
            <person name="Shenoy N."/>
            <person name="Sisk P."/>
            <person name="Stolte C."/>
            <person name="Sykes S."/>
            <person name="Walk T."/>
            <person name="White J."/>
            <person name="Yandava C."/>
            <person name="Allen-Vercoe E."/>
            <person name="Strauss J."/>
            <person name="Ambrose C."/>
            <person name="Lander E."/>
            <person name="Nusbaum C."/>
            <person name="Galagan J."/>
            <person name="Birren B."/>
        </authorList>
    </citation>
    <scope>NUCLEOTIDE SEQUENCE [LARGE SCALE GENOMIC DNA]</scope>
    <source>
        <strain evidence="1 2">3_1_12</strain>
    </source>
</reference>
<protein>
    <submittedName>
        <fullName evidence="1">Uncharacterized protein</fullName>
    </submittedName>
</protein>
<evidence type="ECO:0000313" key="1">
    <source>
        <dbReference type="EMBL" id="EFR56187.1"/>
    </source>
</evidence>
<dbReference type="Proteomes" id="UP000005101">
    <property type="component" value="Unassembled WGS sequence"/>
</dbReference>
<dbReference type="EMBL" id="EQ973224">
    <property type="protein sequence ID" value="EFR56187.1"/>
    <property type="molecule type" value="Genomic_DNA"/>
</dbReference>
<name>A0ABN0BTA8_BACFG</name>
<proteinExistence type="predicted"/>
<gene>
    <name evidence="1" type="ORF">BFAG_04886</name>
</gene>
<evidence type="ECO:0000313" key="2">
    <source>
        <dbReference type="Proteomes" id="UP000005101"/>
    </source>
</evidence>